<name>A0A5E8GYR8_ROSAD</name>
<dbReference type="Pfam" id="PF06935">
    <property type="entry name" value="DUF1284"/>
    <property type="match status" value="1"/>
</dbReference>
<sequence length="142" mass="15704">MTIRLRAHHLLCMLTFAGKGYTPAFVASYKAIVKRLNDGAAIELVDGPDDICVPMLNDNTCHCYNESVRERDRLAAHNIGLLLSGKPLSIGPLRLSGEDISRLRLAFQDGSIRQACAGCEWYELCTGIAQTNFRGCRLRPPQ</sequence>
<dbReference type="Proteomes" id="UP000004703">
    <property type="component" value="Chromosome"/>
</dbReference>
<comment type="caution">
    <text evidence="1">The sequence shown here is derived from an EMBL/GenBank/DDBJ whole genome shotgun (WGS) entry which is preliminary data.</text>
</comment>
<accession>A0A5E8GYR8</accession>
<dbReference type="AlphaFoldDB" id="A0A5E8GYR8"/>
<protein>
    <recommendedName>
        <fullName evidence="3">DUF1284 domain-containing protein</fullName>
    </recommendedName>
</protein>
<reference evidence="1 2" key="1">
    <citation type="submission" date="2008-01" db="EMBL/GenBank/DDBJ databases">
        <authorList>
            <person name="Wagner-Dobler I."/>
            <person name="Ferriera S."/>
            <person name="Johnson J."/>
            <person name="Kravitz S."/>
            <person name="Beeson K."/>
            <person name="Sutton G."/>
            <person name="Rogers Y.-H."/>
            <person name="Friedman R."/>
            <person name="Frazier M."/>
            <person name="Venter J.C."/>
        </authorList>
    </citation>
    <scope>NUCLEOTIDE SEQUENCE [LARGE SCALE GENOMIC DNA]</scope>
    <source>
        <strain evidence="2">DSM 17067 / NCIMB 14079 / DFL-11</strain>
    </source>
</reference>
<dbReference type="RefSeq" id="WP_040450573.1">
    <property type="nucleotide sequence ID" value="NZ_CM011002.1"/>
</dbReference>
<gene>
    <name evidence="1" type="ORF">SADFL11_2006</name>
</gene>
<proteinExistence type="predicted"/>
<evidence type="ECO:0000313" key="2">
    <source>
        <dbReference type="Proteomes" id="UP000004703"/>
    </source>
</evidence>
<dbReference type="InterPro" id="IPR009702">
    <property type="entry name" value="DUF1284"/>
</dbReference>
<evidence type="ECO:0008006" key="3">
    <source>
        <dbReference type="Google" id="ProtNLM"/>
    </source>
</evidence>
<reference evidence="1 2" key="2">
    <citation type="submission" date="2013-04" db="EMBL/GenBank/DDBJ databases">
        <authorList>
            <person name="Fiebig A."/>
            <person name="Pradella S."/>
            <person name="Wagner-Doebler I."/>
        </authorList>
    </citation>
    <scope>NUCLEOTIDE SEQUENCE [LARGE SCALE GENOMIC DNA]</scope>
    <source>
        <strain evidence="2">DSM 17067 / NCIMB 14079 / DFL-11</strain>
    </source>
</reference>
<dbReference type="EMBL" id="ACCU02000003">
    <property type="protein sequence ID" value="EEE44718.2"/>
    <property type="molecule type" value="Genomic_DNA"/>
</dbReference>
<evidence type="ECO:0000313" key="1">
    <source>
        <dbReference type="EMBL" id="EEE44718.2"/>
    </source>
</evidence>
<organism evidence="1 2">
    <name type="scientific">Roseibium alexandrii (strain DSM 17067 / NCIMB 14079 / DFL-11)</name>
    <name type="common">Labrenzia alexandrii</name>
    <dbReference type="NCBI Taxonomy" id="244592"/>
    <lineage>
        <taxon>Bacteria</taxon>
        <taxon>Pseudomonadati</taxon>
        <taxon>Pseudomonadota</taxon>
        <taxon>Alphaproteobacteria</taxon>
        <taxon>Hyphomicrobiales</taxon>
        <taxon>Stappiaceae</taxon>
        <taxon>Roseibium</taxon>
    </lineage>
</organism>